<dbReference type="InterPro" id="IPR006813">
    <property type="entry name" value="Glyco_trans_17"/>
</dbReference>
<organism evidence="1 2">
    <name type="scientific">Papaver atlanticum</name>
    <dbReference type="NCBI Taxonomy" id="357466"/>
    <lineage>
        <taxon>Eukaryota</taxon>
        <taxon>Viridiplantae</taxon>
        <taxon>Streptophyta</taxon>
        <taxon>Embryophyta</taxon>
        <taxon>Tracheophyta</taxon>
        <taxon>Spermatophyta</taxon>
        <taxon>Magnoliopsida</taxon>
        <taxon>Ranunculales</taxon>
        <taxon>Papaveraceae</taxon>
        <taxon>Papaveroideae</taxon>
        <taxon>Papaver</taxon>
    </lineage>
</organism>
<comment type="caution">
    <text evidence="1">The sequence shown here is derived from an EMBL/GenBank/DDBJ whole genome shotgun (WGS) entry which is preliminary data.</text>
</comment>
<dbReference type="Proteomes" id="UP001202328">
    <property type="component" value="Unassembled WGS sequence"/>
</dbReference>
<gene>
    <name evidence="1" type="ORF">MKW98_021305</name>
</gene>
<dbReference type="GO" id="GO:0003830">
    <property type="term" value="F:beta-1,4-mannosylglycoprotein 4-beta-N-acetylglucosaminyltransferase activity"/>
    <property type="evidence" value="ECO:0007669"/>
    <property type="project" value="InterPro"/>
</dbReference>
<keyword evidence="2" id="KW-1185">Reference proteome</keyword>
<dbReference type="AlphaFoldDB" id="A0AAD4XK36"/>
<protein>
    <submittedName>
        <fullName evidence="1">Uncharacterized protein</fullName>
    </submittedName>
</protein>
<sequence>MLMAFVSDRSIRIFKNLLILVLVLLSPFCVITIFTHGQKISYFFCQLLDNPPPPLITHMPHYYAKDACINKPTLQTPWMVTSFQTWSWIKLYQYVTKFVIVESNTTFSGIPKLRFFAENLDRFKFPPKKIVDFSSWRAATNVYGPRTRWHCSFCFKMTAYSHVNRVRRSDFLDFEKIQKIICQGNDLFDMLPEEYSCHELNKKMGSIPKSAVHFPGYLLNNADKFSFTIHH</sequence>
<name>A0AAD4XK36_9MAGN</name>
<proteinExistence type="predicted"/>
<dbReference type="GO" id="GO:0016020">
    <property type="term" value="C:membrane"/>
    <property type="evidence" value="ECO:0007669"/>
    <property type="project" value="InterPro"/>
</dbReference>
<evidence type="ECO:0000313" key="1">
    <source>
        <dbReference type="EMBL" id="KAI3917543.1"/>
    </source>
</evidence>
<dbReference type="PANTHER" id="PTHR12224">
    <property type="entry name" value="BETA-1,4-MANNOSYL-GLYCOPROTEIN BETA-1,4-N-ACETYLGLUCOSAMINYL-TRANSFERASE"/>
    <property type="match status" value="1"/>
</dbReference>
<dbReference type="GO" id="GO:0006044">
    <property type="term" value="P:N-acetylglucosamine metabolic process"/>
    <property type="evidence" value="ECO:0007669"/>
    <property type="project" value="TreeGrafter"/>
</dbReference>
<evidence type="ECO:0000313" key="2">
    <source>
        <dbReference type="Proteomes" id="UP001202328"/>
    </source>
</evidence>
<dbReference type="PANTHER" id="PTHR12224:SF25">
    <property type="entry name" value="BETA-1,4-N-ACETYLGLUCOSAMINYLTRANSFERASE FAMILY PROTEIN"/>
    <property type="match status" value="1"/>
</dbReference>
<dbReference type="EMBL" id="JAJJMB010008983">
    <property type="protein sequence ID" value="KAI3917543.1"/>
    <property type="molecule type" value="Genomic_DNA"/>
</dbReference>
<reference evidence="1" key="1">
    <citation type="submission" date="2022-04" db="EMBL/GenBank/DDBJ databases">
        <title>A functionally conserved STORR gene fusion in Papaver species that diverged 16.8 million years ago.</title>
        <authorList>
            <person name="Catania T."/>
        </authorList>
    </citation>
    <scope>NUCLEOTIDE SEQUENCE</scope>
    <source>
        <strain evidence="1">S-188037</strain>
    </source>
</reference>
<accession>A0AAD4XK36</accession>
<dbReference type="Pfam" id="PF04724">
    <property type="entry name" value="Glyco_transf_17"/>
    <property type="match status" value="2"/>
</dbReference>